<dbReference type="eggNOG" id="KOG1732">
    <property type="taxonomic scope" value="Eukaryota"/>
</dbReference>
<gene>
    <name evidence="5" type="ORF">CAOG_002221</name>
</gene>
<dbReference type="OMA" id="INYGDYV"/>
<proteinExistence type="inferred from homology"/>
<dbReference type="Gene3D" id="6.10.250.3260">
    <property type="match status" value="1"/>
</dbReference>
<evidence type="ECO:0000256" key="2">
    <source>
        <dbReference type="ARBA" id="ARBA00022980"/>
    </source>
</evidence>
<dbReference type="PROSITE" id="PS01171">
    <property type="entry name" value="RIBOSOMAL_L21E"/>
    <property type="match status" value="1"/>
</dbReference>
<accession>A0A0D2VLL6</accession>
<evidence type="ECO:0000256" key="4">
    <source>
        <dbReference type="SAM" id="MobiDB-lite"/>
    </source>
</evidence>
<dbReference type="Proteomes" id="UP000008743">
    <property type="component" value="Unassembled WGS sequence"/>
</dbReference>
<dbReference type="GO" id="GO:0005840">
    <property type="term" value="C:ribosome"/>
    <property type="evidence" value="ECO:0007669"/>
    <property type="project" value="UniProtKB-KW"/>
</dbReference>
<dbReference type="InterPro" id="IPR001147">
    <property type="entry name" value="Ribosomal_eL21"/>
</dbReference>
<dbReference type="FunFam" id="2.30.30.70:FF:000001">
    <property type="entry name" value="60S ribosomal protein L21"/>
    <property type="match status" value="1"/>
</dbReference>
<feature type="region of interest" description="Disordered" evidence="4">
    <location>
        <begin position="118"/>
        <end position="156"/>
    </location>
</feature>
<dbReference type="EMBL" id="KE346362">
    <property type="protein sequence ID" value="KJE91017.1"/>
    <property type="molecule type" value="Genomic_DNA"/>
</dbReference>
<protein>
    <submittedName>
        <fullName evidence="5">Ribosomal protein L21</fullName>
    </submittedName>
</protein>
<dbReference type="GO" id="GO:0003735">
    <property type="term" value="F:structural constituent of ribosome"/>
    <property type="evidence" value="ECO:0007669"/>
    <property type="project" value="InterPro"/>
</dbReference>
<dbReference type="OrthoDB" id="1539250at2759"/>
<dbReference type="RefSeq" id="XP_004348971.1">
    <property type="nucleotide sequence ID" value="XM_004348921.2"/>
</dbReference>
<dbReference type="InterPro" id="IPR036948">
    <property type="entry name" value="Ribosomal_eL21_sf"/>
</dbReference>
<dbReference type="STRING" id="595528.A0A0D2VLL6"/>
<comment type="similarity">
    <text evidence="1">Belongs to the eukaryotic ribosomal protein eL21 family.</text>
</comment>
<keyword evidence="6" id="KW-1185">Reference proteome</keyword>
<sequence length="156" mass="17800">MGYREGTRHLFARKFRQHGAVHLSTYLKTYRVGDIVDIKGNGAVQRGMPYKYYHGKTGRVFNVTPHAVGVVVNKQVGNRIINKRVNLRIEHVKHSTCRHDFLDRVKVNEAKRLAAKKDGVQVSLKRQPQQPRVGHVVRTKKVSPETLSPLPFDELA</sequence>
<organism evidence="5 6">
    <name type="scientific">Capsaspora owczarzaki (strain ATCC 30864)</name>
    <dbReference type="NCBI Taxonomy" id="595528"/>
    <lineage>
        <taxon>Eukaryota</taxon>
        <taxon>Filasterea</taxon>
        <taxon>Capsaspora</taxon>
    </lineage>
</organism>
<dbReference type="PhylomeDB" id="A0A0D2VLL6"/>
<dbReference type="GO" id="GO:1990904">
    <property type="term" value="C:ribonucleoprotein complex"/>
    <property type="evidence" value="ECO:0007669"/>
    <property type="project" value="UniProtKB-KW"/>
</dbReference>
<dbReference type="SUPFAM" id="SSF50104">
    <property type="entry name" value="Translation proteins SH3-like domain"/>
    <property type="match status" value="1"/>
</dbReference>
<dbReference type="InterPro" id="IPR018259">
    <property type="entry name" value="Ribosomal_eL21_CS"/>
</dbReference>
<dbReference type="GO" id="GO:0006412">
    <property type="term" value="P:translation"/>
    <property type="evidence" value="ECO:0007669"/>
    <property type="project" value="InterPro"/>
</dbReference>
<keyword evidence="3" id="KW-0687">Ribonucleoprotein</keyword>
<dbReference type="AlphaFoldDB" id="A0A0D2VLL6"/>
<dbReference type="InParanoid" id="A0A0D2VLL6"/>
<dbReference type="FunCoup" id="A0A0D2VLL6">
    <property type="interactions" value="378"/>
</dbReference>
<name>A0A0D2VLL6_CAPO3</name>
<evidence type="ECO:0000256" key="3">
    <source>
        <dbReference type="ARBA" id="ARBA00023274"/>
    </source>
</evidence>
<evidence type="ECO:0000256" key="1">
    <source>
        <dbReference type="ARBA" id="ARBA00008427"/>
    </source>
</evidence>
<evidence type="ECO:0000313" key="6">
    <source>
        <dbReference type="Proteomes" id="UP000008743"/>
    </source>
</evidence>
<keyword evidence="2 5" id="KW-0689">Ribosomal protein</keyword>
<evidence type="ECO:0000313" key="5">
    <source>
        <dbReference type="EMBL" id="KJE91017.1"/>
    </source>
</evidence>
<dbReference type="Pfam" id="PF01157">
    <property type="entry name" value="Ribosomal_L21e"/>
    <property type="match status" value="1"/>
</dbReference>
<reference evidence="6" key="1">
    <citation type="submission" date="2011-02" db="EMBL/GenBank/DDBJ databases">
        <title>The Genome Sequence of Capsaspora owczarzaki ATCC 30864.</title>
        <authorList>
            <person name="Russ C."/>
            <person name="Cuomo C."/>
            <person name="Burger G."/>
            <person name="Gray M.W."/>
            <person name="Holland P.W.H."/>
            <person name="King N."/>
            <person name="Lang F.B.F."/>
            <person name="Roger A.J."/>
            <person name="Ruiz-Trillo I."/>
            <person name="Young S.K."/>
            <person name="Zeng Q."/>
            <person name="Gargeya S."/>
            <person name="Alvarado L."/>
            <person name="Berlin A."/>
            <person name="Chapman S.B."/>
            <person name="Chen Z."/>
            <person name="Freedman E."/>
            <person name="Gellesch M."/>
            <person name="Goldberg J."/>
            <person name="Griggs A."/>
            <person name="Gujja S."/>
            <person name="Heilman E."/>
            <person name="Heiman D."/>
            <person name="Howarth C."/>
            <person name="Mehta T."/>
            <person name="Neiman D."/>
            <person name="Pearson M."/>
            <person name="Roberts A."/>
            <person name="Saif S."/>
            <person name="Shea T."/>
            <person name="Shenoy N."/>
            <person name="Sisk P."/>
            <person name="Stolte C."/>
            <person name="Sykes S."/>
            <person name="White J."/>
            <person name="Yandava C."/>
            <person name="Haas B."/>
            <person name="Nusbaum C."/>
            <person name="Birren B."/>
        </authorList>
    </citation>
    <scope>NUCLEOTIDE SEQUENCE</scope>
    <source>
        <strain evidence="6">ATCC 30864</strain>
    </source>
</reference>
<dbReference type="FunFam" id="6.10.250.3260:FF:000001">
    <property type="entry name" value="60S ribosomal protein L21"/>
    <property type="match status" value="1"/>
</dbReference>
<dbReference type="Gene3D" id="2.30.30.70">
    <property type="entry name" value="Ribosomal protein L21"/>
    <property type="match status" value="1"/>
</dbReference>
<dbReference type="InterPro" id="IPR008991">
    <property type="entry name" value="Translation_prot_SH3-like_sf"/>
</dbReference>
<dbReference type="PANTHER" id="PTHR20981">
    <property type="entry name" value="60S RIBOSOMAL PROTEIN L21"/>
    <property type="match status" value="1"/>
</dbReference>